<gene>
    <name evidence="2" type="ORF">ISF_09727</name>
</gene>
<dbReference type="AlphaFoldDB" id="A0A167DEK2"/>
<dbReference type="InterPro" id="IPR022198">
    <property type="entry name" value="DUF3723"/>
</dbReference>
<feature type="region of interest" description="Disordered" evidence="1">
    <location>
        <begin position="722"/>
        <end position="858"/>
    </location>
</feature>
<comment type="caution">
    <text evidence="2">The sequence shown here is derived from an EMBL/GenBank/DDBJ whole genome shotgun (WGS) entry which is preliminary data.</text>
</comment>
<dbReference type="RefSeq" id="XP_018699477.1">
    <property type="nucleotide sequence ID" value="XM_018853328.1"/>
</dbReference>
<dbReference type="Proteomes" id="UP000076744">
    <property type="component" value="Unassembled WGS sequence"/>
</dbReference>
<feature type="compositionally biased region" description="Acidic residues" evidence="1">
    <location>
        <begin position="947"/>
        <end position="958"/>
    </location>
</feature>
<dbReference type="EMBL" id="AZHB01000067">
    <property type="protein sequence ID" value="OAA42287.1"/>
    <property type="molecule type" value="Genomic_DNA"/>
</dbReference>
<proteinExistence type="predicted"/>
<evidence type="ECO:0000313" key="3">
    <source>
        <dbReference type="Proteomes" id="UP000076744"/>
    </source>
</evidence>
<evidence type="ECO:0000256" key="1">
    <source>
        <dbReference type="SAM" id="MobiDB-lite"/>
    </source>
</evidence>
<evidence type="ECO:0000313" key="2">
    <source>
        <dbReference type="EMBL" id="OAA42287.1"/>
    </source>
</evidence>
<reference evidence="2 3" key="1">
    <citation type="journal article" date="2016" name="Genome Biol. Evol.">
        <title>Divergent and convergent evolution of fungal pathogenicity.</title>
        <authorList>
            <person name="Shang Y."/>
            <person name="Xiao G."/>
            <person name="Zheng P."/>
            <person name="Cen K."/>
            <person name="Zhan S."/>
            <person name="Wang C."/>
        </authorList>
    </citation>
    <scope>NUCLEOTIDE SEQUENCE [LARGE SCALE GENOMIC DNA]</scope>
    <source>
        <strain evidence="2 3">ARSEF 2679</strain>
    </source>
</reference>
<feature type="compositionally biased region" description="Polar residues" evidence="1">
    <location>
        <begin position="817"/>
        <end position="836"/>
    </location>
</feature>
<protein>
    <submittedName>
        <fullName evidence="2">Uncharacterized protein</fullName>
    </submittedName>
</protein>
<dbReference type="OrthoDB" id="4227485at2759"/>
<feature type="region of interest" description="Disordered" evidence="1">
    <location>
        <begin position="933"/>
        <end position="958"/>
    </location>
</feature>
<feature type="compositionally biased region" description="Low complexity" evidence="1">
    <location>
        <begin position="747"/>
        <end position="757"/>
    </location>
</feature>
<organism evidence="2 3">
    <name type="scientific">Cordyceps fumosorosea (strain ARSEF 2679)</name>
    <name type="common">Isaria fumosorosea</name>
    <dbReference type="NCBI Taxonomy" id="1081104"/>
    <lineage>
        <taxon>Eukaryota</taxon>
        <taxon>Fungi</taxon>
        <taxon>Dikarya</taxon>
        <taxon>Ascomycota</taxon>
        <taxon>Pezizomycotina</taxon>
        <taxon>Sordariomycetes</taxon>
        <taxon>Hypocreomycetidae</taxon>
        <taxon>Hypocreales</taxon>
        <taxon>Cordycipitaceae</taxon>
        <taxon>Cordyceps</taxon>
    </lineage>
</organism>
<dbReference type="Pfam" id="PF12520">
    <property type="entry name" value="DUF3723"/>
    <property type="match status" value="1"/>
</dbReference>
<dbReference type="STRING" id="1081104.A0A167DEK2"/>
<sequence>MESRGDVRFIGIIRVPLVNLHFIEGTGERPYNQKQTDHLEILFRGTSVNHADRRHWIDGYIEQAAEEGLLSDLNLSRSQLGGINSREEYPLVEQQTVAFTQGRHRVDAAKRIDPSSCWTIRLHSTNPYSFHKNRIVRCQTEQYQHEMSNSDGEIYTKLRGYGGDHINFCEWHERLSITKQKAFFYITKRPAITEALDRLIPLKGVFESLHLSYFLKIFDKRLDDELLAGLDNIHKQWSRITDGCRLDLLDKDTVTALEGRAPSVSTEDQAWIASSFQQRRDSSSVFDASLLLKMESCVLAETGLIHSLRSLHMNMEHLGVAAGILWTYLIPKGLRATAKAKQLSLAATLRSCWMEKGPLIEMNEGVFQPARGPPSFTISYVQLLLSALRLFPYLANTKPKVEKGERMLLSIDLHCVASFHQRARMLGFNTSEFDPATAGHIAQCSGQWRQPHATASADEAKLLIRPYHRWGRPYQGVYRIIQTQAFLPTIARLSQTSYVTTAFILRDFVTTFFEPFHFELDSSRPPVYLQETIIETVTQPAVYSHSTALQPIAEATETDCCDARPLVVAVGSGAPMQDIQDNPEFTCENGVDVQANREYGEDEHGAARQAQNLEAESGARKDIIHTCENNVDPDISTPTVARSLSLSCGRDTGTVRRTEKLQHQRQHISGATSISGVSVQNQIAHLHHRIIPQDDQESEQRPMSRLAVTQSAANIEEWRQKVSNHHMASARSSNPPIHRVLENPRFSTSSHGRSTTSRRQHGDVSSISLPSQRRVRSNCSMRRRKWRIRSSRSESPRPTYSTAPIREWPSPSSSRSGAVSQTSLRPPSMPQPSSGISAPFSDVDWDGGNSLPSIPRSSLQYPVEMHTAEPLTLAGKRTNHSAGPQSYMQAATASTSPRSSLPAQWLPGSDVIADGAAPLTPDTNMLHEFLQRQPRGGQRSSNWQGFDDSDDEILSIEL</sequence>
<name>A0A167DEK2_CORFA</name>
<dbReference type="GeneID" id="30026019"/>
<feature type="compositionally biased region" description="Basic residues" evidence="1">
    <location>
        <begin position="773"/>
        <end position="790"/>
    </location>
</feature>
<accession>A0A167DEK2</accession>
<keyword evidence="3" id="KW-1185">Reference proteome</keyword>